<keyword evidence="1" id="KW-1133">Transmembrane helix</keyword>
<protein>
    <submittedName>
        <fullName evidence="2">Uncharacterized protein</fullName>
    </submittedName>
</protein>
<feature type="transmembrane region" description="Helical" evidence="1">
    <location>
        <begin position="12"/>
        <end position="36"/>
    </location>
</feature>
<comment type="caution">
    <text evidence="2">The sequence shown here is derived from an EMBL/GenBank/DDBJ whole genome shotgun (WGS) entry which is preliminary data.</text>
</comment>
<dbReference type="AlphaFoldDB" id="A0A413IE94"/>
<feature type="transmembrane region" description="Helical" evidence="1">
    <location>
        <begin position="377"/>
        <end position="399"/>
    </location>
</feature>
<accession>A0A413IE94</accession>
<name>A0A413IE94_9BACT</name>
<feature type="transmembrane region" description="Helical" evidence="1">
    <location>
        <begin position="231"/>
        <end position="258"/>
    </location>
</feature>
<dbReference type="Proteomes" id="UP000284434">
    <property type="component" value="Unassembled WGS sequence"/>
</dbReference>
<feature type="transmembrane region" description="Helical" evidence="1">
    <location>
        <begin position="90"/>
        <end position="113"/>
    </location>
</feature>
<feature type="transmembrane region" description="Helical" evidence="1">
    <location>
        <begin position="334"/>
        <end position="357"/>
    </location>
</feature>
<feature type="transmembrane region" description="Helical" evidence="1">
    <location>
        <begin position="264"/>
        <end position="283"/>
    </location>
</feature>
<feature type="transmembrane region" description="Helical" evidence="1">
    <location>
        <begin position="42"/>
        <end position="59"/>
    </location>
</feature>
<evidence type="ECO:0000256" key="1">
    <source>
        <dbReference type="SAM" id="Phobius"/>
    </source>
</evidence>
<dbReference type="EMBL" id="QSCO01000005">
    <property type="protein sequence ID" value="RGY08319.1"/>
    <property type="molecule type" value="Genomic_DNA"/>
</dbReference>
<sequence length="417" mass="49796">MTKLFLNRRGVFEFLVYILLLLPFLSFLVYIVFGVFFNFNNFYFPIYIFLIILSLSYVNKLKIAHFKFFLSFIIILFITMFAYIRNQAGMGIIEFLRAISGYYIFIFIGWCLYKMYYEKNEIRRLLRMIVSMAFWISIINIFHFVLLHTDNYIHNGWTITFDRYQLVTDYLMKLNKLFYDYIVISAQYNDIGFIRAVGYFFDTHSQYYMPLGASIILIFSKNIIRFKNVYLGVMLCSFFLSGVKTAYMTVVLMFLIFLFKSSRMFLYIKKSLPFILLICFLFWEKILHLILGEGMWKILFQLFEHTIFVPYTFIKYDVVSFFVGGASYLRDNPLFYSEVFWVTVTFYIGVVGVLIYLKPVCLFKYLKNDKVRLGGYLYILFCLSLTHYSVYMVGINNLMSALPFMYYFGVKAPRFSD</sequence>
<organism evidence="2 3">
    <name type="scientific">Odoribacter splanchnicus</name>
    <dbReference type="NCBI Taxonomy" id="28118"/>
    <lineage>
        <taxon>Bacteria</taxon>
        <taxon>Pseudomonadati</taxon>
        <taxon>Bacteroidota</taxon>
        <taxon>Bacteroidia</taxon>
        <taxon>Bacteroidales</taxon>
        <taxon>Odoribacteraceae</taxon>
        <taxon>Odoribacter</taxon>
    </lineage>
</organism>
<evidence type="ECO:0000313" key="2">
    <source>
        <dbReference type="EMBL" id="RGY08319.1"/>
    </source>
</evidence>
<feature type="transmembrane region" description="Helical" evidence="1">
    <location>
        <begin position="207"/>
        <end position="224"/>
    </location>
</feature>
<keyword evidence="1" id="KW-0472">Membrane</keyword>
<feature type="transmembrane region" description="Helical" evidence="1">
    <location>
        <begin position="66"/>
        <end position="84"/>
    </location>
</feature>
<reference evidence="2 3" key="1">
    <citation type="submission" date="2018-08" db="EMBL/GenBank/DDBJ databases">
        <title>A genome reference for cultivated species of the human gut microbiota.</title>
        <authorList>
            <person name="Zou Y."/>
            <person name="Xue W."/>
            <person name="Luo G."/>
        </authorList>
    </citation>
    <scope>NUCLEOTIDE SEQUENCE [LARGE SCALE GENOMIC DNA]</scope>
    <source>
        <strain evidence="2 3">OF03-11</strain>
    </source>
</reference>
<keyword evidence="1" id="KW-0812">Transmembrane</keyword>
<gene>
    <name evidence="2" type="ORF">DXA53_04570</name>
</gene>
<feature type="transmembrane region" description="Helical" evidence="1">
    <location>
        <begin position="125"/>
        <end position="147"/>
    </location>
</feature>
<evidence type="ECO:0000313" key="3">
    <source>
        <dbReference type="Proteomes" id="UP000284434"/>
    </source>
</evidence>
<proteinExistence type="predicted"/>